<accession>A0ABU0SZY3</accession>
<dbReference type="Proteomes" id="UP001230328">
    <property type="component" value="Unassembled WGS sequence"/>
</dbReference>
<gene>
    <name evidence="1" type="ORF">QF035_006585</name>
</gene>
<organism evidence="1 2">
    <name type="scientific">Streptomyces umbrinus</name>
    <dbReference type="NCBI Taxonomy" id="67370"/>
    <lineage>
        <taxon>Bacteria</taxon>
        <taxon>Bacillati</taxon>
        <taxon>Actinomycetota</taxon>
        <taxon>Actinomycetes</taxon>
        <taxon>Kitasatosporales</taxon>
        <taxon>Streptomycetaceae</taxon>
        <taxon>Streptomyces</taxon>
        <taxon>Streptomyces phaeochromogenes group</taxon>
    </lineage>
</organism>
<evidence type="ECO:0000313" key="2">
    <source>
        <dbReference type="Proteomes" id="UP001230328"/>
    </source>
</evidence>
<reference evidence="1 2" key="1">
    <citation type="submission" date="2023-07" db="EMBL/GenBank/DDBJ databases">
        <title>Comparative genomics of wheat-associated soil bacteria to identify genetic determinants of phenazine resistance.</title>
        <authorList>
            <person name="Mouncey N."/>
        </authorList>
    </citation>
    <scope>NUCLEOTIDE SEQUENCE [LARGE SCALE GENOMIC DNA]</scope>
    <source>
        <strain evidence="1 2">V2I4</strain>
    </source>
</reference>
<name>A0ABU0SZY3_9ACTN</name>
<evidence type="ECO:0000313" key="1">
    <source>
        <dbReference type="EMBL" id="MDQ1029003.1"/>
    </source>
</evidence>
<sequence length="30" mass="3210">MGHDFGICQKDAPLLRGLERATNLANSPSP</sequence>
<keyword evidence="2" id="KW-1185">Reference proteome</keyword>
<comment type="caution">
    <text evidence="1">The sequence shown here is derived from an EMBL/GenBank/DDBJ whole genome shotgun (WGS) entry which is preliminary data.</text>
</comment>
<dbReference type="EMBL" id="JAUSZI010000002">
    <property type="protein sequence ID" value="MDQ1029003.1"/>
    <property type="molecule type" value="Genomic_DNA"/>
</dbReference>
<protein>
    <submittedName>
        <fullName evidence="1">Uncharacterized protein</fullName>
    </submittedName>
</protein>
<proteinExistence type="predicted"/>